<name>A0A8W8M8U0_MAGGI</name>
<dbReference type="Proteomes" id="UP000005408">
    <property type="component" value="Unassembled WGS sequence"/>
</dbReference>
<evidence type="ECO:0000259" key="1">
    <source>
        <dbReference type="Pfam" id="PF00053"/>
    </source>
</evidence>
<reference evidence="2" key="1">
    <citation type="submission" date="2022-08" db="UniProtKB">
        <authorList>
            <consortium name="EnsemblMetazoa"/>
        </authorList>
    </citation>
    <scope>IDENTIFICATION</scope>
    <source>
        <strain evidence="2">05x7-T-G4-1.051#20</strain>
    </source>
</reference>
<keyword evidence="3" id="KW-1185">Reference proteome</keyword>
<evidence type="ECO:0000313" key="2">
    <source>
        <dbReference type="EnsemblMetazoa" id="G31097.1:cds"/>
    </source>
</evidence>
<dbReference type="EnsemblMetazoa" id="G31097.1">
    <property type="protein sequence ID" value="G31097.1:cds"/>
    <property type="gene ID" value="G31097"/>
</dbReference>
<sequence length="148" mass="16345">MSLATRCKAFELPGVIQQQQTAIECDAALSGDTFIVKKMDDGPLRLFEVYPIICPPNHFGPNCARCRQMCRSCDPITGECTQCNGSYYGENCQHSCPENCLNSTCDQRTGSCYGCVDPYKGKTCEQYIAQFGDRVVSKLGEDFPKPSV</sequence>
<dbReference type="InterPro" id="IPR002049">
    <property type="entry name" value="LE_dom"/>
</dbReference>
<organism evidence="2 3">
    <name type="scientific">Magallana gigas</name>
    <name type="common">Pacific oyster</name>
    <name type="synonym">Crassostrea gigas</name>
    <dbReference type="NCBI Taxonomy" id="29159"/>
    <lineage>
        <taxon>Eukaryota</taxon>
        <taxon>Metazoa</taxon>
        <taxon>Spiralia</taxon>
        <taxon>Lophotrochozoa</taxon>
        <taxon>Mollusca</taxon>
        <taxon>Bivalvia</taxon>
        <taxon>Autobranchia</taxon>
        <taxon>Pteriomorphia</taxon>
        <taxon>Ostreida</taxon>
        <taxon>Ostreoidea</taxon>
        <taxon>Ostreidae</taxon>
        <taxon>Magallana</taxon>
    </lineage>
</organism>
<protein>
    <recommendedName>
        <fullName evidence="1">Laminin EGF-like domain-containing protein</fullName>
    </recommendedName>
</protein>
<dbReference type="InterPro" id="IPR009030">
    <property type="entry name" value="Growth_fac_rcpt_cys_sf"/>
</dbReference>
<accession>A0A8W8M8U0</accession>
<evidence type="ECO:0000313" key="3">
    <source>
        <dbReference type="Proteomes" id="UP000005408"/>
    </source>
</evidence>
<feature type="domain" description="Laminin EGF-like" evidence="1">
    <location>
        <begin position="96"/>
        <end position="126"/>
    </location>
</feature>
<dbReference type="Pfam" id="PF00053">
    <property type="entry name" value="EGF_laminin"/>
    <property type="match status" value="1"/>
</dbReference>
<proteinExistence type="predicted"/>
<dbReference type="SUPFAM" id="SSF57184">
    <property type="entry name" value="Growth factor receptor domain"/>
    <property type="match status" value="1"/>
</dbReference>
<dbReference type="AlphaFoldDB" id="A0A8W8M8U0"/>